<evidence type="ECO:0000259" key="3">
    <source>
        <dbReference type="Pfam" id="PF18962"/>
    </source>
</evidence>
<dbReference type="Gene3D" id="2.130.10.130">
    <property type="entry name" value="Integrin alpha, N-terminal"/>
    <property type="match status" value="1"/>
</dbReference>
<feature type="domain" description="Secretion system C-terminal sorting" evidence="3">
    <location>
        <begin position="1039"/>
        <end position="1113"/>
    </location>
</feature>
<dbReference type="Pfam" id="PF13205">
    <property type="entry name" value="Big_5"/>
    <property type="match status" value="1"/>
</dbReference>
<evidence type="ECO:0000313" key="5">
    <source>
        <dbReference type="Proteomes" id="UP000248553"/>
    </source>
</evidence>
<dbReference type="InterPro" id="IPR028994">
    <property type="entry name" value="Integrin_alpha_N"/>
</dbReference>
<dbReference type="Pfam" id="PF18962">
    <property type="entry name" value="Por_Secre_tail"/>
    <property type="match status" value="1"/>
</dbReference>
<dbReference type="SUPFAM" id="SSF69318">
    <property type="entry name" value="Integrin alpha N-terminal domain"/>
    <property type="match status" value="1"/>
</dbReference>
<evidence type="ECO:0000259" key="2">
    <source>
        <dbReference type="Pfam" id="PF13205"/>
    </source>
</evidence>
<reference evidence="5" key="1">
    <citation type="submission" date="2018-05" db="EMBL/GenBank/DDBJ databases">
        <authorList>
            <person name="Nie L."/>
        </authorList>
    </citation>
    <scope>NUCLEOTIDE SEQUENCE [LARGE SCALE GENOMIC DNA]</scope>
    <source>
        <strain evidence="5">NL</strain>
    </source>
</reference>
<name>A0A328BGB6_9BACT</name>
<dbReference type="PANTHER" id="PTHR45460:SF2">
    <property type="entry name" value="ALPHA 1,3 GLUCANASE, GH71 FAMILY (EUROFUNG)"/>
    <property type="match status" value="1"/>
</dbReference>
<dbReference type="Pfam" id="PF13517">
    <property type="entry name" value="FG-GAP_3"/>
    <property type="match status" value="3"/>
</dbReference>
<sequence>MEYFSSPGAGRLGQLKRTAWLLTGLGLLALPALAQPTVSSVAPARNQRSAPRSSNVSFTLSQALNAGSANALKVFGSRRGGLLSGTATISGNTVTFDPGTDFQPGETVYATLTTAAQNTSNQPLAQGQVMSFVAAASGSGTFAAAPSLTVPTAGQGAAVGDINGDGLMDIVMGTSSNALVTFLNQGGGVFPATPSTSVITNAGPSQIVLGDVDNDGDLDVVIPSFNASGVSVHRNVGGTLGAATLLGAGVNPRMSALVDVNGDAYLDILTANVSSNTVTLNLNNAGTFGASTVVANVGAGPFALGAADLNGDGRMDFIAANANSNNLSVRLGNGDGSFSGTGLVNLGFTPFGMALGDLNGDNIADLVTANRFGAEVGVALGVGNGTFGTPFTVASGGAEAIDVALADLDADGDLDIVVCNYLGNNLAVCRNNGAASFGAPTVYAASTNPFVVTTGDLDGNGSIDIVCSNISSTTVNVLRNGALTDLTVSTTANIPAGSYNNVTVTGTGVGTLTGAVSVAGAFTVQSGGVLATNCQPLTGAGSFTLQSGAELRICDAAGISSTGSTGAVQVAGTRSFSNDATYLYNGTAPQVTGAGLPPRVRDLAVSNGTGVTLSTATSVAQVLRLTTGVLSTGGQNLTLLSDSTGTALAVNGTGSASGNVTVQRFISRVLNAGAGYRHYSAPVSGSSVADLATAGFTPVVNASYNSATNPGGVTPFPTVFAYDESRVLTSPATTYSTFDKGWVSPVALTTALDVARGYTVNIPGNQKVDFVGTLNNGTVSLPLARNGGASGGLFLVGNPYPAPLNWSQVTIPTGLDNAMYVFQSTSRYGGGYRSYVNGVGDPLVSSGQGFFVRLTPGSNAATLNFSNAARVTSYATQPSFNRGGETRPLVQLSLQGDPGTPADEVHVYQEAGATAVVDAAYDAVKLPNAHGLNLAAVAAGTELAINGLPLLTTSTVVPLTVSVPQTGLYTLRAAALLNLTTSTVYLHDAATGQDVNLSLQPAYSFSANARSLPGRFSLRFEPARPTAAHGSQSALALDVYPNPATGSFTLQLPAVAGATQAEATLFNALGQRVRTQTVALPATGARTTIDARKLAAGVYLLQVQVGEHTASRRVTLY</sequence>
<accession>A0A328BGB6</accession>
<dbReference type="OrthoDB" id="5524298at2"/>
<keyword evidence="1" id="KW-0732">Signal</keyword>
<evidence type="ECO:0008006" key="6">
    <source>
        <dbReference type="Google" id="ProtNLM"/>
    </source>
</evidence>
<dbReference type="InterPro" id="IPR026444">
    <property type="entry name" value="Secre_tail"/>
</dbReference>
<dbReference type="NCBIfam" id="TIGR04183">
    <property type="entry name" value="Por_Secre_tail"/>
    <property type="match status" value="1"/>
</dbReference>
<dbReference type="RefSeq" id="WP_111478837.1">
    <property type="nucleotide sequence ID" value="NZ_QHKM01000004.1"/>
</dbReference>
<dbReference type="Gene3D" id="2.30.30.100">
    <property type="match status" value="2"/>
</dbReference>
<feature type="domain" description="SbsA Ig-like" evidence="2">
    <location>
        <begin position="35"/>
        <end position="132"/>
    </location>
</feature>
<evidence type="ECO:0000256" key="1">
    <source>
        <dbReference type="ARBA" id="ARBA00022729"/>
    </source>
</evidence>
<dbReference type="Proteomes" id="UP000248553">
    <property type="component" value="Unassembled WGS sequence"/>
</dbReference>
<evidence type="ECO:0000313" key="4">
    <source>
        <dbReference type="EMBL" id="RAK65927.1"/>
    </source>
</evidence>
<organism evidence="4 5">
    <name type="scientific">Hymenobacter edaphi</name>
    <dbReference type="NCBI Taxonomy" id="2211146"/>
    <lineage>
        <taxon>Bacteria</taxon>
        <taxon>Pseudomonadati</taxon>
        <taxon>Bacteroidota</taxon>
        <taxon>Cytophagia</taxon>
        <taxon>Cytophagales</taxon>
        <taxon>Hymenobacteraceae</taxon>
        <taxon>Hymenobacter</taxon>
    </lineage>
</organism>
<comment type="caution">
    <text evidence="4">The sequence shown here is derived from an EMBL/GenBank/DDBJ whole genome shotgun (WGS) entry which is preliminary data.</text>
</comment>
<dbReference type="PANTHER" id="PTHR45460">
    <property type="entry name" value="SIMILAR TO CYSTEINE PROTEINASE"/>
    <property type="match status" value="1"/>
</dbReference>
<gene>
    <name evidence="4" type="ORF">DLM85_14550</name>
</gene>
<proteinExistence type="predicted"/>
<keyword evidence="5" id="KW-1185">Reference proteome</keyword>
<dbReference type="EMBL" id="QHKM01000004">
    <property type="protein sequence ID" value="RAK65927.1"/>
    <property type="molecule type" value="Genomic_DNA"/>
</dbReference>
<dbReference type="InterPro" id="IPR013517">
    <property type="entry name" value="FG-GAP"/>
</dbReference>
<dbReference type="InterPro" id="IPR032812">
    <property type="entry name" value="SbsA_Ig"/>
</dbReference>
<protein>
    <recommendedName>
        <fullName evidence="6">Secretion system C-terminal sorting domain-containing protein</fullName>
    </recommendedName>
</protein>
<dbReference type="AlphaFoldDB" id="A0A328BGB6"/>